<comment type="caution">
    <text evidence="1">The sequence shown here is derived from an EMBL/GenBank/DDBJ whole genome shotgun (WGS) entry which is preliminary data.</text>
</comment>
<dbReference type="Proteomes" id="UP000218430">
    <property type="component" value="Unassembled WGS sequence"/>
</dbReference>
<accession>A0A9Q5U5L4</accession>
<dbReference type="GeneID" id="75205719"/>
<dbReference type="AlphaFoldDB" id="A0A9Q5U5L4"/>
<proteinExistence type="predicted"/>
<organism evidence="1 2">
    <name type="scientific">Shigella boydii</name>
    <dbReference type="NCBI Taxonomy" id="621"/>
    <lineage>
        <taxon>Bacteria</taxon>
        <taxon>Pseudomonadati</taxon>
        <taxon>Pseudomonadota</taxon>
        <taxon>Gammaproteobacteria</taxon>
        <taxon>Enterobacterales</taxon>
        <taxon>Enterobacteriaceae</taxon>
        <taxon>Shigella</taxon>
    </lineage>
</organism>
<sequence length="237" mass="28586">MSYAEQALYRLKYAGNRRRRKNYHEWRLERLTGLEYRPLTPNEIRLQTQHIHPVACSLDTLFENFLKLPVARQKRAQDYSERCDRWKIDWAWHKQNYRREAILHGITQTEYAQRYRIPHRRAWNALHKAGGASLRALFWVYHRRQFQREKVENGLSVGEYIVKYQLTQKSAARQLSRRPMSAEWGQYFDIYYQSWWPEGYSVSDFAKAAGLKETTARQHLYDFPEGIIDPMLLKPFL</sequence>
<dbReference type="RefSeq" id="WP_000119302.1">
    <property type="nucleotide sequence ID" value="NZ_NIYS01000128.1"/>
</dbReference>
<reference evidence="2" key="1">
    <citation type="submission" date="2017-06" db="EMBL/GenBank/DDBJ databases">
        <title>WGS of SAMN07203007.</title>
        <authorList>
            <person name="Fouts D."/>
            <person name="Sutton G."/>
            <person name="Nguyen K."/>
            <person name="Thamlikitkul V."/>
        </authorList>
    </citation>
    <scope>NUCLEOTIDE SEQUENCE [LARGE SCALE GENOMIC DNA]</scope>
    <source>
        <strain evidence="2">ESBL-W3-2</strain>
    </source>
</reference>
<gene>
    <name evidence="1" type="ORF">CEH00_20610</name>
</gene>
<dbReference type="EMBL" id="NIYS01000128">
    <property type="protein sequence ID" value="PAY68713.1"/>
    <property type="molecule type" value="Genomic_DNA"/>
</dbReference>
<evidence type="ECO:0000313" key="2">
    <source>
        <dbReference type="Proteomes" id="UP000218430"/>
    </source>
</evidence>
<protein>
    <submittedName>
        <fullName evidence="1">Uncharacterized protein</fullName>
    </submittedName>
</protein>
<evidence type="ECO:0000313" key="1">
    <source>
        <dbReference type="EMBL" id="PAY68713.1"/>
    </source>
</evidence>
<name>A0A9Q5U5L4_SHIBO</name>